<dbReference type="GO" id="GO:0015074">
    <property type="term" value="P:DNA integration"/>
    <property type="evidence" value="ECO:0007669"/>
    <property type="project" value="InterPro"/>
</dbReference>
<dbReference type="Pfam" id="PF13276">
    <property type="entry name" value="HTH_21"/>
    <property type="match status" value="1"/>
</dbReference>
<dbReference type="NCBIfam" id="NF033516">
    <property type="entry name" value="transpos_IS3"/>
    <property type="match status" value="1"/>
</dbReference>
<dbReference type="SUPFAM" id="SSF53098">
    <property type="entry name" value="Ribonuclease H-like"/>
    <property type="match status" value="1"/>
</dbReference>
<accession>A0AAW3X055</accession>
<dbReference type="InterPro" id="IPR010921">
    <property type="entry name" value="Trp_repressor/repl_initiator"/>
</dbReference>
<dbReference type="GO" id="GO:0043565">
    <property type="term" value="F:sequence-specific DNA binding"/>
    <property type="evidence" value="ECO:0007669"/>
    <property type="project" value="InterPro"/>
</dbReference>
<gene>
    <name evidence="3" type="ORF">H8J20_28235</name>
</gene>
<evidence type="ECO:0000259" key="2">
    <source>
        <dbReference type="PROSITE" id="PS50994"/>
    </source>
</evidence>
<dbReference type="InterPro" id="IPR036397">
    <property type="entry name" value="RNaseH_sf"/>
</dbReference>
<evidence type="ECO:0000256" key="1">
    <source>
        <dbReference type="SAM" id="MobiDB-lite"/>
    </source>
</evidence>
<dbReference type="Proteomes" id="UP000659084">
    <property type="component" value="Unassembled WGS sequence"/>
</dbReference>
<feature type="compositionally biased region" description="Basic residues" evidence="1">
    <location>
        <begin position="113"/>
        <end position="124"/>
    </location>
</feature>
<dbReference type="InterPro" id="IPR048020">
    <property type="entry name" value="Transpos_IS3"/>
</dbReference>
<dbReference type="EMBL" id="JACNYO010000089">
    <property type="protein sequence ID" value="MBC3216000.1"/>
    <property type="molecule type" value="Genomic_DNA"/>
</dbReference>
<dbReference type="PANTHER" id="PTHR46889:SF4">
    <property type="entry name" value="TRANSPOSASE INSO FOR INSERTION SEQUENCE ELEMENT IS911B-RELATED"/>
    <property type="match status" value="1"/>
</dbReference>
<dbReference type="PROSITE" id="PS50994">
    <property type="entry name" value="INTEGRASE"/>
    <property type="match status" value="1"/>
</dbReference>
<protein>
    <submittedName>
        <fullName evidence="3">IS3 family transposase</fullName>
    </submittedName>
</protein>
<dbReference type="AlphaFoldDB" id="A0AAW3X055"/>
<evidence type="ECO:0000313" key="3">
    <source>
        <dbReference type="EMBL" id="MBC3216000.1"/>
    </source>
</evidence>
<dbReference type="PANTHER" id="PTHR46889">
    <property type="entry name" value="TRANSPOSASE INSF FOR INSERTION SEQUENCE IS3B-RELATED"/>
    <property type="match status" value="1"/>
</dbReference>
<dbReference type="Gene3D" id="3.30.420.10">
    <property type="entry name" value="Ribonuclease H-like superfamily/Ribonuclease H"/>
    <property type="match status" value="1"/>
</dbReference>
<dbReference type="RefSeq" id="WP_179254119.1">
    <property type="nucleotide sequence ID" value="NZ_JACBIV010000085.1"/>
</dbReference>
<dbReference type="InterPro" id="IPR012337">
    <property type="entry name" value="RNaseH-like_sf"/>
</dbReference>
<dbReference type="InterPro" id="IPR055247">
    <property type="entry name" value="InsJ-like_HTH"/>
</dbReference>
<dbReference type="Gene3D" id="1.10.10.10">
    <property type="entry name" value="Winged helix-like DNA-binding domain superfamily/Winged helix DNA-binding domain"/>
    <property type="match status" value="2"/>
</dbReference>
<organism evidence="3 4">
    <name type="scientific">Serratia fonticola</name>
    <dbReference type="NCBI Taxonomy" id="47917"/>
    <lineage>
        <taxon>Bacteria</taxon>
        <taxon>Pseudomonadati</taxon>
        <taxon>Pseudomonadota</taxon>
        <taxon>Gammaproteobacteria</taxon>
        <taxon>Enterobacterales</taxon>
        <taxon>Yersiniaceae</taxon>
        <taxon>Serratia</taxon>
    </lineage>
</organism>
<dbReference type="Pfam" id="PF13518">
    <property type="entry name" value="HTH_28"/>
    <property type="match status" value="2"/>
</dbReference>
<reference evidence="3" key="1">
    <citation type="submission" date="2020-08" db="EMBL/GenBank/DDBJ databases">
        <title>Food and environmental bacterial isolates.</title>
        <authorList>
            <person name="Richter L."/>
            <person name="Du Plessis E.M."/>
            <person name="Duvenage S."/>
            <person name="Allam M."/>
            <person name="Korsten L."/>
        </authorList>
    </citation>
    <scope>NUCLEOTIDE SEQUENCE</scope>
    <source>
        <strain evidence="3">UPMP2127</strain>
    </source>
</reference>
<sequence length="453" mass="53086">MMKYSLQFKLDVVRYYLAGLGGQKQTAKKFSIAHVQLRRWIAAYQHHGEQGLRLGRKQHYTPDFRLSVVEFALSNPLSLATVAAKFNIPSYLTVERWIKLYRENGAEALNLNKRSRQMRQHPKTPHADKSPDELTPEEMREEIEFLRAQNDYIKKLRALMQQKEAPDSSKRAKIIRALRSEHRLEVLLWAGKLPRSTYYYCCKSHQAPDKYGETKQQIMAVFNEHKGRYGYRRVTSVLRKMGAVLNHKTVQKLMVELQLKSPVRRKKYRSYKGHVGKVAPNTLQRDFTALEPNQKWVTDITEFRVADKKLYLSPVLDLFNGEIIAYEMSRKPVFSLVKTMLDKALSTLKTEEKPLLHSDQGWHYQMAAYQHQLQENGIEQSMSRKGNCLDNAVMENFFGHLKAELYYLQRFESVEQLSEEIDMYIDYYNNHRIKQKLKGLSPVEYRTQALMVA</sequence>
<evidence type="ECO:0000313" key="4">
    <source>
        <dbReference type="Proteomes" id="UP000659084"/>
    </source>
</evidence>
<name>A0AAW3X055_SERFO</name>
<comment type="caution">
    <text evidence="3">The sequence shown here is derived from an EMBL/GenBank/DDBJ whole genome shotgun (WGS) entry which is preliminary data.</text>
</comment>
<dbReference type="InterPro" id="IPR036388">
    <property type="entry name" value="WH-like_DNA-bd_sf"/>
</dbReference>
<dbReference type="SUPFAM" id="SSF48295">
    <property type="entry name" value="TrpR-like"/>
    <property type="match status" value="1"/>
</dbReference>
<dbReference type="InterPro" id="IPR009057">
    <property type="entry name" value="Homeodomain-like_sf"/>
</dbReference>
<dbReference type="InterPro" id="IPR001584">
    <property type="entry name" value="Integrase_cat-core"/>
</dbReference>
<proteinExistence type="predicted"/>
<dbReference type="InterPro" id="IPR025948">
    <property type="entry name" value="HTH-like_dom"/>
</dbReference>
<dbReference type="Pfam" id="PF13333">
    <property type="entry name" value="rve_2"/>
    <property type="match status" value="1"/>
</dbReference>
<dbReference type="InterPro" id="IPR050900">
    <property type="entry name" value="Transposase_IS3/IS150/IS904"/>
</dbReference>
<feature type="region of interest" description="Disordered" evidence="1">
    <location>
        <begin position="111"/>
        <end position="136"/>
    </location>
</feature>
<dbReference type="Pfam" id="PF00665">
    <property type="entry name" value="rve"/>
    <property type="match status" value="1"/>
</dbReference>
<feature type="domain" description="Integrase catalytic" evidence="2">
    <location>
        <begin position="288"/>
        <end position="450"/>
    </location>
</feature>
<dbReference type="SUPFAM" id="SSF46689">
    <property type="entry name" value="Homeodomain-like"/>
    <property type="match status" value="1"/>
</dbReference>